<dbReference type="AlphaFoldDB" id="A0A7C5X1L7"/>
<evidence type="ECO:0000313" key="1">
    <source>
        <dbReference type="EMBL" id="HHO74395.1"/>
    </source>
</evidence>
<reference evidence="1" key="1">
    <citation type="journal article" date="2020" name="mSystems">
        <title>Genome- and Community-Level Interaction Insights into Carbon Utilization and Element Cycling Functions of Hydrothermarchaeota in Hydrothermal Sediment.</title>
        <authorList>
            <person name="Zhou Z."/>
            <person name="Liu Y."/>
            <person name="Xu W."/>
            <person name="Pan J."/>
            <person name="Luo Z.H."/>
            <person name="Li M."/>
        </authorList>
    </citation>
    <scope>NUCLEOTIDE SEQUENCE [LARGE SCALE GENOMIC DNA]</scope>
    <source>
        <strain evidence="1">SpSt-114</strain>
    </source>
</reference>
<protein>
    <submittedName>
        <fullName evidence="1">Uncharacterized protein</fullName>
    </submittedName>
</protein>
<proteinExistence type="predicted"/>
<accession>A0A7C5X1L7</accession>
<name>A0A7C5X1L7_9AQUI</name>
<organism evidence="1">
    <name type="scientific">Thermocrinis ruber</name>
    <dbReference type="NCBI Taxonomy" id="75906"/>
    <lineage>
        <taxon>Bacteria</taxon>
        <taxon>Pseudomonadati</taxon>
        <taxon>Aquificota</taxon>
        <taxon>Aquificia</taxon>
        <taxon>Aquificales</taxon>
        <taxon>Aquificaceae</taxon>
        <taxon>Thermocrinis</taxon>
    </lineage>
</organism>
<comment type="caution">
    <text evidence="1">The sequence shown here is derived from an EMBL/GenBank/DDBJ whole genome shotgun (WGS) entry which is preliminary data.</text>
</comment>
<sequence>MVLGDERKARAYGVEEIMEVSPSEGKAYILMMLKLIRNAILLPFALGYIGNLKGNGFYLYFQACHGSV</sequence>
<gene>
    <name evidence="1" type="ORF">ENN04_07185</name>
</gene>
<dbReference type="EMBL" id="DSAC01000090">
    <property type="protein sequence ID" value="HHO74395.1"/>
    <property type="molecule type" value="Genomic_DNA"/>
</dbReference>